<dbReference type="InterPro" id="IPR011257">
    <property type="entry name" value="DNA_glycosylase"/>
</dbReference>
<protein>
    <submittedName>
        <fullName evidence="6">Endonuclease</fullName>
    </submittedName>
</protein>
<reference evidence="6" key="2">
    <citation type="journal article" date="2018" name="MBio">
        <title>Insights into the evolution of host association through the isolation and characterization of a novel human periodontal pathobiont, Desulfobulbus oralis.</title>
        <authorList>
            <person name="Cross K.L."/>
            <person name="Chirania P."/>
            <person name="Xiong W."/>
            <person name="Beall C.J."/>
            <person name="Elkins J.G."/>
            <person name="Giannone R.J."/>
            <person name="Griffen A.L."/>
            <person name="Guss A.M."/>
            <person name="Hettich R.L."/>
            <person name="Joshi S.S."/>
            <person name="Mokrzan E.M."/>
            <person name="Martin R.K."/>
            <person name="Zhulin I.B."/>
            <person name="Leys E.J."/>
            <person name="Podar M."/>
        </authorList>
    </citation>
    <scope>NUCLEOTIDE SEQUENCE [LARGE SCALE GENOMIC DNA]</scope>
    <source>
        <strain evidence="6">ORNL</strain>
    </source>
</reference>
<keyword evidence="4" id="KW-0411">Iron-sulfur</keyword>
<keyword evidence="6" id="KW-0255">Endonuclease</keyword>
<evidence type="ECO:0000256" key="4">
    <source>
        <dbReference type="ARBA" id="ARBA00023014"/>
    </source>
</evidence>
<dbReference type="GO" id="GO:0004519">
    <property type="term" value="F:endonuclease activity"/>
    <property type="evidence" value="ECO:0007669"/>
    <property type="project" value="UniProtKB-KW"/>
</dbReference>
<dbReference type="Proteomes" id="UP000239867">
    <property type="component" value="Chromosome"/>
</dbReference>
<dbReference type="AlphaFoldDB" id="A0A2L1GQ00"/>
<name>A0A2L1GQ00_9BACT</name>
<dbReference type="RefSeq" id="WP_104936951.1">
    <property type="nucleotide sequence ID" value="NZ_CP021255.1"/>
</dbReference>
<sequence length="214" mass="24174">MPRQAEQLRAIFDRLYAHFGPQGWWPGNSAFEVVVGAILTQNTNWKNVERAIANLKEAGLLAFSAMLALPPDLLAEYIRPAGYYRIKAQRLQNLLHMVAEEYGSLEDFLALPVGPLRERLLQVRGIGPETADAITLYAAEKPVFVVDAYTFRILLRHNLVDEDADYAGMQELFMDSLPPDTKLYGEYHALLVQLGKQFCKKTKPDCEHCPLRGL</sequence>
<evidence type="ECO:0000313" key="7">
    <source>
        <dbReference type="Proteomes" id="UP000239867"/>
    </source>
</evidence>
<evidence type="ECO:0000256" key="1">
    <source>
        <dbReference type="ARBA" id="ARBA00022485"/>
    </source>
</evidence>
<dbReference type="GO" id="GO:0046872">
    <property type="term" value="F:metal ion binding"/>
    <property type="evidence" value="ECO:0007669"/>
    <property type="project" value="UniProtKB-KW"/>
</dbReference>
<dbReference type="EMBL" id="CP021255">
    <property type="protein sequence ID" value="AVD71716.1"/>
    <property type="molecule type" value="Genomic_DNA"/>
</dbReference>
<dbReference type="SMART" id="SM00478">
    <property type="entry name" value="ENDO3c"/>
    <property type="match status" value="1"/>
</dbReference>
<dbReference type="PANTHER" id="PTHR10359:SF19">
    <property type="entry name" value="DNA REPAIR GLYCOSYLASE MJ1434-RELATED"/>
    <property type="match status" value="1"/>
</dbReference>
<keyword evidence="1" id="KW-0004">4Fe-4S</keyword>
<dbReference type="Pfam" id="PF00730">
    <property type="entry name" value="HhH-GPD"/>
    <property type="match status" value="1"/>
</dbReference>
<accession>A0A2L1GQ00</accession>
<reference evidence="6" key="1">
    <citation type="submission" date="2017-05" db="EMBL/GenBank/DDBJ databases">
        <authorList>
            <person name="Song R."/>
            <person name="Chenine A.L."/>
            <person name="Ruprecht R.M."/>
        </authorList>
    </citation>
    <scope>NUCLEOTIDE SEQUENCE</scope>
    <source>
        <strain evidence="6">ORNL</strain>
    </source>
</reference>
<organism evidence="6 7">
    <name type="scientific">Desulfobulbus oralis</name>
    <dbReference type="NCBI Taxonomy" id="1986146"/>
    <lineage>
        <taxon>Bacteria</taxon>
        <taxon>Pseudomonadati</taxon>
        <taxon>Thermodesulfobacteriota</taxon>
        <taxon>Desulfobulbia</taxon>
        <taxon>Desulfobulbales</taxon>
        <taxon>Desulfobulbaceae</taxon>
        <taxon>Desulfobulbus</taxon>
    </lineage>
</organism>
<dbReference type="InterPro" id="IPR003265">
    <property type="entry name" value="HhH-GPD_domain"/>
</dbReference>
<dbReference type="CDD" id="cd00056">
    <property type="entry name" value="ENDO3c"/>
    <property type="match status" value="1"/>
</dbReference>
<dbReference type="KEGG" id="deo:CAY53_09765"/>
<dbReference type="InterPro" id="IPR023170">
    <property type="entry name" value="HhH_base_excis_C"/>
</dbReference>
<dbReference type="Gene3D" id="1.10.1670.10">
    <property type="entry name" value="Helix-hairpin-Helix base-excision DNA repair enzymes (C-terminal)"/>
    <property type="match status" value="1"/>
</dbReference>
<evidence type="ECO:0000259" key="5">
    <source>
        <dbReference type="SMART" id="SM00478"/>
    </source>
</evidence>
<dbReference type="GO" id="GO:0006284">
    <property type="term" value="P:base-excision repair"/>
    <property type="evidence" value="ECO:0007669"/>
    <property type="project" value="InterPro"/>
</dbReference>
<dbReference type="OrthoDB" id="9802365at2"/>
<dbReference type="Gene3D" id="1.10.340.30">
    <property type="entry name" value="Hypothetical protein, domain 2"/>
    <property type="match status" value="1"/>
</dbReference>
<evidence type="ECO:0000256" key="2">
    <source>
        <dbReference type="ARBA" id="ARBA00022723"/>
    </source>
</evidence>
<keyword evidence="7" id="KW-1185">Reference proteome</keyword>
<keyword evidence="6" id="KW-0378">Hydrolase</keyword>
<dbReference type="PIRSF" id="PIRSF001435">
    <property type="entry name" value="Nth"/>
    <property type="match status" value="1"/>
</dbReference>
<keyword evidence="6" id="KW-0540">Nuclease</keyword>
<keyword evidence="2" id="KW-0479">Metal-binding</keyword>
<dbReference type="GO" id="GO:0051539">
    <property type="term" value="F:4 iron, 4 sulfur cluster binding"/>
    <property type="evidence" value="ECO:0007669"/>
    <property type="project" value="UniProtKB-KW"/>
</dbReference>
<dbReference type="SUPFAM" id="SSF48150">
    <property type="entry name" value="DNA-glycosylase"/>
    <property type="match status" value="1"/>
</dbReference>
<dbReference type="PANTHER" id="PTHR10359">
    <property type="entry name" value="A/G-SPECIFIC ADENINE GLYCOSYLASE/ENDONUCLEASE III"/>
    <property type="match status" value="1"/>
</dbReference>
<evidence type="ECO:0000256" key="3">
    <source>
        <dbReference type="ARBA" id="ARBA00023004"/>
    </source>
</evidence>
<gene>
    <name evidence="6" type="ORF">CAY53_09765</name>
</gene>
<feature type="domain" description="HhH-GPD" evidence="5">
    <location>
        <begin position="39"/>
        <end position="197"/>
    </location>
</feature>
<proteinExistence type="predicted"/>
<keyword evidence="3" id="KW-0408">Iron</keyword>
<evidence type="ECO:0000313" key="6">
    <source>
        <dbReference type="EMBL" id="AVD71716.1"/>
    </source>
</evidence>